<dbReference type="AlphaFoldDB" id="A0A5C9A013"/>
<evidence type="ECO:0000256" key="4">
    <source>
        <dbReference type="ARBA" id="ARBA00022475"/>
    </source>
</evidence>
<comment type="pathway">
    <text evidence="2">Quinol/quinone metabolism; menaquinone biosynthesis.</text>
</comment>
<dbReference type="PANTHER" id="PTHR13929">
    <property type="entry name" value="1,4-DIHYDROXY-2-NAPHTHOATE OCTAPRENYLTRANSFERASE"/>
    <property type="match status" value="1"/>
</dbReference>
<evidence type="ECO:0000256" key="1">
    <source>
        <dbReference type="ARBA" id="ARBA00004141"/>
    </source>
</evidence>
<comment type="subcellular location">
    <subcellularLocation>
        <location evidence="1">Membrane</location>
        <topology evidence="1">Multi-pass membrane protein</topology>
    </subcellularLocation>
</comment>
<feature type="transmembrane region" description="Helical" evidence="9">
    <location>
        <begin position="287"/>
        <end position="308"/>
    </location>
</feature>
<dbReference type="GO" id="GO:0042371">
    <property type="term" value="P:vitamin K biosynthetic process"/>
    <property type="evidence" value="ECO:0007669"/>
    <property type="project" value="TreeGrafter"/>
</dbReference>
<dbReference type="Proteomes" id="UP000321039">
    <property type="component" value="Unassembled WGS sequence"/>
</dbReference>
<dbReference type="UniPathway" id="UPA00079"/>
<dbReference type="GO" id="GO:0004659">
    <property type="term" value="F:prenyltransferase activity"/>
    <property type="evidence" value="ECO:0007669"/>
    <property type="project" value="InterPro"/>
</dbReference>
<evidence type="ECO:0000256" key="8">
    <source>
        <dbReference type="ARBA" id="ARBA00023136"/>
    </source>
</evidence>
<dbReference type="InterPro" id="IPR000537">
    <property type="entry name" value="UbiA_prenyltransferase"/>
</dbReference>
<dbReference type="Pfam" id="PF01040">
    <property type="entry name" value="UbiA"/>
    <property type="match status" value="1"/>
</dbReference>
<protein>
    <submittedName>
        <fullName evidence="10">Prenyltransferase</fullName>
    </submittedName>
</protein>
<feature type="transmembrane region" description="Helical" evidence="9">
    <location>
        <begin position="106"/>
        <end position="125"/>
    </location>
</feature>
<feature type="transmembrane region" description="Helical" evidence="9">
    <location>
        <begin position="186"/>
        <end position="203"/>
    </location>
</feature>
<evidence type="ECO:0000313" key="10">
    <source>
        <dbReference type="EMBL" id="TXS94203.1"/>
    </source>
</evidence>
<evidence type="ECO:0000256" key="7">
    <source>
        <dbReference type="ARBA" id="ARBA00022989"/>
    </source>
</evidence>
<dbReference type="PANTHER" id="PTHR13929:SF0">
    <property type="entry name" value="UBIA PRENYLTRANSFERASE DOMAIN-CONTAINING PROTEIN 1"/>
    <property type="match status" value="1"/>
</dbReference>
<keyword evidence="6 9" id="KW-0812">Transmembrane</keyword>
<keyword evidence="11" id="KW-1185">Reference proteome</keyword>
<name>A0A5C9A013_9GAMM</name>
<dbReference type="PIRSF" id="PIRSF005355">
    <property type="entry name" value="UBIAD1"/>
    <property type="match status" value="1"/>
</dbReference>
<dbReference type="CDD" id="cd13962">
    <property type="entry name" value="PT_UbiA_UBIAD1"/>
    <property type="match status" value="1"/>
</dbReference>
<reference evidence="10 11" key="1">
    <citation type="submission" date="2019-08" db="EMBL/GenBank/DDBJ databases">
        <title>Parahaliea maris sp. nov., isolated from the surface seawater.</title>
        <authorList>
            <person name="Liu Y."/>
        </authorList>
    </citation>
    <scope>NUCLEOTIDE SEQUENCE [LARGE SCALE GENOMIC DNA]</scope>
    <source>
        <strain evidence="10 11">HSLHS9</strain>
    </source>
</reference>
<evidence type="ECO:0000256" key="6">
    <source>
        <dbReference type="ARBA" id="ARBA00022692"/>
    </source>
</evidence>
<evidence type="ECO:0000313" key="11">
    <source>
        <dbReference type="Proteomes" id="UP000321039"/>
    </source>
</evidence>
<dbReference type="EMBL" id="VRZA01000003">
    <property type="protein sequence ID" value="TXS94203.1"/>
    <property type="molecule type" value="Genomic_DNA"/>
</dbReference>
<gene>
    <name evidence="10" type="ORF">FV139_11440</name>
</gene>
<comment type="caution">
    <text evidence="10">The sequence shown here is derived from an EMBL/GenBank/DDBJ whole genome shotgun (WGS) entry which is preliminary data.</text>
</comment>
<evidence type="ECO:0000256" key="9">
    <source>
        <dbReference type="SAM" id="Phobius"/>
    </source>
</evidence>
<feature type="transmembrane region" description="Helical" evidence="9">
    <location>
        <begin position="232"/>
        <end position="250"/>
    </location>
</feature>
<keyword evidence="7 9" id="KW-1133">Transmembrane helix</keyword>
<sequence>MALTRPMDNQFNAGLWRLADPKISITSLAAMTVGAAPVAGHPDFSWPWLAVMGLAMFCMEVAKNAWGDVYDYDSGTDLAVQPEDRTNFSGGKRVLVDELLSRRQTWGIAFGFGAVGIALGALMVLLREPGLFWLGTTGLVLGWSYHGPPLQLAYRGLGELDVVLCYGPLVALSTGMLMSHSVSSDVFWLSLPLGIFIAAFLWVNEFPDFHADRSAGKYNLVARLGKHRASRLLPVIYLAGFGLLLVYPLLGGLPKPVWLGFSALPSALLAQYWTWHEPDTFHRNRPVQPLTLLTFVLYAAGVGVGAVLGY</sequence>
<dbReference type="GO" id="GO:0009234">
    <property type="term" value="P:menaquinone biosynthetic process"/>
    <property type="evidence" value="ECO:0007669"/>
    <property type="project" value="UniProtKB-UniPathway"/>
</dbReference>
<evidence type="ECO:0000256" key="2">
    <source>
        <dbReference type="ARBA" id="ARBA00004863"/>
    </source>
</evidence>
<dbReference type="InterPro" id="IPR026046">
    <property type="entry name" value="UBIAD1"/>
</dbReference>
<evidence type="ECO:0000256" key="3">
    <source>
        <dbReference type="ARBA" id="ARBA00022428"/>
    </source>
</evidence>
<dbReference type="InterPro" id="IPR044878">
    <property type="entry name" value="UbiA_sf"/>
</dbReference>
<accession>A0A5C9A013</accession>
<proteinExistence type="predicted"/>
<keyword evidence="4" id="KW-1003">Cell membrane</keyword>
<keyword evidence="8 9" id="KW-0472">Membrane</keyword>
<dbReference type="Gene3D" id="1.10.357.140">
    <property type="entry name" value="UbiA prenyltransferase"/>
    <property type="match status" value="1"/>
</dbReference>
<organism evidence="10 11">
    <name type="scientific">Parahaliea maris</name>
    <dbReference type="NCBI Taxonomy" id="2716870"/>
    <lineage>
        <taxon>Bacteria</taxon>
        <taxon>Pseudomonadati</taxon>
        <taxon>Pseudomonadota</taxon>
        <taxon>Gammaproteobacteria</taxon>
        <taxon>Cellvibrionales</taxon>
        <taxon>Halieaceae</taxon>
        <taxon>Parahaliea</taxon>
    </lineage>
</organism>
<evidence type="ECO:0000256" key="5">
    <source>
        <dbReference type="ARBA" id="ARBA00022679"/>
    </source>
</evidence>
<keyword evidence="5 10" id="KW-0808">Transferase</keyword>
<keyword evidence="3" id="KW-0474">Menaquinone biosynthesis</keyword>
<dbReference type="GO" id="GO:0016020">
    <property type="term" value="C:membrane"/>
    <property type="evidence" value="ECO:0007669"/>
    <property type="project" value="UniProtKB-SubCell"/>
</dbReference>